<organism evidence="2 3">
    <name type="scientific">Stenomitos frigidus ULC18</name>
    <dbReference type="NCBI Taxonomy" id="2107698"/>
    <lineage>
        <taxon>Bacteria</taxon>
        <taxon>Bacillati</taxon>
        <taxon>Cyanobacteriota</taxon>
        <taxon>Cyanophyceae</taxon>
        <taxon>Leptolyngbyales</taxon>
        <taxon>Leptolyngbyaceae</taxon>
        <taxon>Stenomitos</taxon>
    </lineage>
</organism>
<dbReference type="RefSeq" id="WP_106257005.1">
    <property type="nucleotide sequence ID" value="NZ_CAWNSW010000092.1"/>
</dbReference>
<accession>A0A2T1E5U7</accession>
<sequence length="65" mass="7120">MTKQRIFSTLARRSHVLSAGLAVTAMILSQYNPPPPKTPPGRQTSFTTSAQDIAKVPQLHVLFES</sequence>
<name>A0A2T1E5U7_9CYAN</name>
<feature type="chain" id="PRO_5015587046" evidence="1">
    <location>
        <begin position="20"/>
        <end position="65"/>
    </location>
</feature>
<evidence type="ECO:0000256" key="1">
    <source>
        <dbReference type="SAM" id="SignalP"/>
    </source>
</evidence>
<gene>
    <name evidence="2" type="ORF">C7B82_14535</name>
</gene>
<proteinExistence type="predicted"/>
<feature type="signal peptide" evidence="1">
    <location>
        <begin position="1"/>
        <end position="19"/>
    </location>
</feature>
<protein>
    <submittedName>
        <fullName evidence="2">Uncharacterized protein</fullName>
    </submittedName>
</protein>
<reference evidence="2 3" key="2">
    <citation type="submission" date="2018-03" db="EMBL/GenBank/DDBJ databases">
        <title>The ancient ancestry and fast evolution of plastids.</title>
        <authorList>
            <person name="Moore K.R."/>
            <person name="Magnabosco C."/>
            <person name="Momper L."/>
            <person name="Gold D.A."/>
            <person name="Bosak T."/>
            <person name="Fournier G.P."/>
        </authorList>
    </citation>
    <scope>NUCLEOTIDE SEQUENCE [LARGE SCALE GENOMIC DNA]</scope>
    <source>
        <strain evidence="2 3">ULC18</strain>
    </source>
</reference>
<evidence type="ECO:0000313" key="2">
    <source>
        <dbReference type="EMBL" id="PSB28065.1"/>
    </source>
</evidence>
<dbReference type="EMBL" id="PVWK01000083">
    <property type="protein sequence ID" value="PSB28065.1"/>
    <property type="molecule type" value="Genomic_DNA"/>
</dbReference>
<dbReference type="AlphaFoldDB" id="A0A2T1E5U7"/>
<reference evidence="3" key="1">
    <citation type="submission" date="2018-02" db="EMBL/GenBank/DDBJ databases">
        <authorList>
            <person name="Moore K."/>
            <person name="Momper L."/>
        </authorList>
    </citation>
    <scope>NUCLEOTIDE SEQUENCE [LARGE SCALE GENOMIC DNA]</scope>
    <source>
        <strain evidence="3">ULC18</strain>
    </source>
</reference>
<keyword evidence="1" id="KW-0732">Signal</keyword>
<evidence type="ECO:0000313" key="3">
    <source>
        <dbReference type="Proteomes" id="UP000239576"/>
    </source>
</evidence>
<dbReference type="Proteomes" id="UP000239576">
    <property type="component" value="Unassembled WGS sequence"/>
</dbReference>
<keyword evidence="3" id="KW-1185">Reference proteome</keyword>
<comment type="caution">
    <text evidence="2">The sequence shown here is derived from an EMBL/GenBank/DDBJ whole genome shotgun (WGS) entry which is preliminary data.</text>
</comment>